<evidence type="ECO:0000256" key="3">
    <source>
        <dbReference type="ARBA" id="ARBA00024667"/>
    </source>
</evidence>
<protein>
    <recommendedName>
        <fullName evidence="4">Prefoldin subunit 4</fullName>
    </recommendedName>
</protein>
<proteinExistence type="inferred from homology"/>
<organism evidence="6 7">
    <name type="scientific">Dimargaris cristalligena</name>
    <dbReference type="NCBI Taxonomy" id="215637"/>
    <lineage>
        <taxon>Eukaryota</taxon>
        <taxon>Fungi</taxon>
        <taxon>Fungi incertae sedis</taxon>
        <taxon>Zoopagomycota</taxon>
        <taxon>Kickxellomycotina</taxon>
        <taxon>Dimargaritomycetes</taxon>
        <taxon>Dimargaritales</taxon>
        <taxon>Dimargaritaceae</taxon>
        <taxon>Dimargaris</taxon>
    </lineage>
</organism>
<dbReference type="Proteomes" id="UP000268162">
    <property type="component" value="Unassembled WGS sequence"/>
</dbReference>
<evidence type="ECO:0000256" key="5">
    <source>
        <dbReference type="SAM" id="Coils"/>
    </source>
</evidence>
<keyword evidence="5" id="KW-0175">Coiled coil</keyword>
<name>A0A4P9ZZ62_9FUNG</name>
<dbReference type="Pfam" id="PF01920">
    <property type="entry name" value="Prefoldin_2"/>
    <property type="match status" value="1"/>
</dbReference>
<dbReference type="InterPro" id="IPR016661">
    <property type="entry name" value="PFDN4"/>
</dbReference>
<dbReference type="PIRSF" id="PIRSF016477">
    <property type="entry name" value="Prefoldin_subunit_4"/>
    <property type="match status" value="1"/>
</dbReference>
<evidence type="ECO:0000256" key="1">
    <source>
        <dbReference type="ARBA" id="ARBA00008045"/>
    </source>
</evidence>
<comment type="subunit">
    <text evidence="4">Heterohexamer of two PFD-alpha type and four PFD-beta type subunits.</text>
</comment>
<dbReference type="STRING" id="215637.A0A4P9ZZ62"/>
<evidence type="ECO:0000256" key="4">
    <source>
        <dbReference type="PIRNR" id="PIRNR016477"/>
    </source>
</evidence>
<gene>
    <name evidence="6" type="ORF">BJ085DRAFT_17092</name>
</gene>
<sequence>MKANEHADIEVTWEDQKNINAFSKLNVKLEDEQERYSELKLELEYLEDLAMELELADEDDPINFKIADVFIELPLEEAQEKIQTEKERLEEEVEKIKSNLNQMEEQLAALKKVLYGKFKNAINLEKD</sequence>
<dbReference type="GO" id="GO:0006457">
    <property type="term" value="P:protein folding"/>
    <property type="evidence" value="ECO:0007669"/>
    <property type="project" value="UniProtKB-UniRule"/>
</dbReference>
<dbReference type="InterPro" id="IPR002777">
    <property type="entry name" value="PFD_beta-like"/>
</dbReference>
<comment type="function">
    <text evidence="3 4">Binds specifically to cytosolic chaperonin (c-CPN) and transfers target proteins to it. Binds to nascent polypeptide chain and promotes folding in an environment in which there are many competing pathways for nonnative proteins.</text>
</comment>
<dbReference type="FunFam" id="1.10.287.370:FF:000005">
    <property type="entry name" value="Prefoldin subunit 4"/>
    <property type="match status" value="1"/>
</dbReference>
<evidence type="ECO:0000313" key="7">
    <source>
        <dbReference type="Proteomes" id="UP000268162"/>
    </source>
</evidence>
<dbReference type="GO" id="GO:0051082">
    <property type="term" value="F:unfolded protein binding"/>
    <property type="evidence" value="ECO:0007669"/>
    <property type="project" value="InterPro"/>
</dbReference>
<reference evidence="7" key="1">
    <citation type="journal article" date="2018" name="Nat. Microbiol.">
        <title>Leveraging single-cell genomics to expand the fungal tree of life.</title>
        <authorList>
            <person name="Ahrendt S.R."/>
            <person name="Quandt C.A."/>
            <person name="Ciobanu D."/>
            <person name="Clum A."/>
            <person name="Salamov A."/>
            <person name="Andreopoulos B."/>
            <person name="Cheng J.F."/>
            <person name="Woyke T."/>
            <person name="Pelin A."/>
            <person name="Henrissat B."/>
            <person name="Reynolds N.K."/>
            <person name="Benny G.L."/>
            <person name="Smith M.E."/>
            <person name="James T.Y."/>
            <person name="Grigoriev I.V."/>
        </authorList>
    </citation>
    <scope>NUCLEOTIDE SEQUENCE [LARGE SCALE GENOMIC DNA]</scope>
    <source>
        <strain evidence="7">RSA 468</strain>
    </source>
</reference>
<dbReference type="EMBL" id="ML002405">
    <property type="protein sequence ID" value="RKP38090.1"/>
    <property type="molecule type" value="Genomic_DNA"/>
</dbReference>
<dbReference type="PANTHER" id="PTHR21100">
    <property type="entry name" value="PREFOLDIN SUBUNIT 4"/>
    <property type="match status" value="1"/>
</dbReference>
<evidence type="ECO:0000313" key="6">
    <source>
        <dbReference type="EMBL" id="RKP38090.1"/>
    </source>
</evidence>
<evidence type="ECO:0000256" key="2">
    <source>
        <dbReference type="ARBA" id="ARBA00023186"/>
    </source>
</evidence>
<feature type="coiled-coil region" evidence="5">
    <location>
        <begin position="22"/>
        <end position="113"/>
    </location>
</feature>
<keyword evidence="2 4" id="KW-0143">Chaperone</keyword>
<keyword evidence="7" id="KW-1185">Reference proteome</keyword>
<dbReference type="PANTHER" id="PTHR21100:SF9">
    <property type="entry name" value="PREFOLDIN SUBUNIT 4"/>
    <property type="match status" value="1"/>
</dbReference>
<comment type="similarity">
    <text evidence="1 4">Belongs to the prefoldin subunit beta family.</text>
</comment>
<dbReference type="Gene3D" id="1.10.287.370">
    <property type="match status" value="1"/>
</dbReference>
<dbReference type="SUPFAM" id="SSF46579">
    <property type="entry name" value="Prefoldin"/>
    <property type="match status" value="1"/>
</dbReference>
<dbReference type="GO" id="GO:0005737">
    <property type="term" value="C:cytoplasm"/>
    <property type="evidence" value="ECO:0007669"/>
    <property type="project" value="TreeGrafter"/>
</dbReference>
<dbReference type="GO" id="GO:0016272">
    <property type="term" value="C:prefoldin complex"/>
    <property type="evidence" value="ECO:0007669"/>
    <property type="project" value="UniProtKB-UniRule"/>
</dbReference>
<accession>A0A4P9ZZ62</accession>
<dbReference type="InterPro" id="IPR009053">
    <property type="entry name" value="Prefoldin"/>
</dbReference>
<dbReference type="AlphaFoldDB" id="A0A4P9ZZ62"/>